<dbReference type="PROSITE" id="PS51257">
    <property type="entry name" value="PROKAR_LIPOPROTEIN"/>
    <property type="match status" value="1"/>
</dbReference>
<evidence type="ECO:0000256" key="1">
    <source>
        <dbReference type="SAM" id="MobiDB-lite"/>
    </source>
</evidence>
<name>A0ABT2VXF9_9FLAO</name>
<dbReference type="RefSeq" id="WP_262990517.1">
    <property type="nucleotide sequence ID" value="NZ_JAOTEN010000002.1"/>
</dbReference>
<evidence type="ECO:0000313" key="2">
    <source>
        <dbReference type="EMBL" id="MCU7614586.1"/>
    </source>
</evidence>
<feature type="compositionally biased region" description="Polar residues" evidence="1">
    <location>
        <begin position="101"/>
        <end position="113"/>
    </location>
</feature>
<dbReference type="EMBL" id="JAOTEN010000002">
    <property type="protein sequence ID" value="MCU7614586.1"/>
    <property type="molecule type" value="Genomic_DNA"/>
</dbReference>
<evidence type="ECO:0008006" key="4">
    <source>
        <dbReference type="Google" id="ProtNLM"/>
    </source>
</evidence>
<accession>A0ABT2VXF9</accession>
<comment type="caution">
    <text evidence="2">The sequence shown here is derived from an EMBL/GenBank/DDBJ whole genome shotgun (WGS) entry which is preliminary data.</text>
</comment>
<gene>
    <name evidence="2" type="ORF">N0B16_09080</name>
</gene>
<protein>
    <recommendedName>
        <fullName evidence="4">Lipoprotein</fullName>
    </recommendedName>
</protein>
<reference evidence="3" key="1">
    <citation type="submission" date="2023-07" db="EMBL/GenBank/DDBJ databases">
        <title>Chryseobacterium sp. GMJ5 Genome sequencing and assembly.</title>
        <authorList>
            <person name="Jung Y."/>
        </authorList>
    </citation>
    <scope>NUCLEOTIDE SEQUENCE [LARGE SCALE GENOMIC DNA]</scope>
    <source>
        <strain evidence="3">GMJ5</strain>
    </source>
</reference>
<feature type="compositionally biased region" description="Basic and acidic residues" evidence="1">
    <location>
        <begin position="79"/>
        <end position="99"/>
    </location>
</feature>
<organism evidence="2 3">
    <name type="scientific">Chryseobacterium gilvum</name>
    <dbReference type="NCBI Taxonomy" id="2976534"/>
    <lineage>
        <taxon>Bacteria</taxon>
        <taxon>Pseudomonadati</taxon>
        <taxon>Bacteroidota</taxon>
        <taxon>Flavobacteriia</taxon>
        <taxon>Flavobacteriales</taxon>
        <taxon>Weeksellaceae</taxon>
        <taxon>Chryseobacterium group</taxon>
        <taxon>Chryseobacterium</taxon>
    </lineage>
</organism>
<feature type="region of interest" description="Disordered" evidence="1">
    <location>
        <begin position="79"/>
        <end position="113"/>
    </location>
</feature>
<evidence type="ECO:0000313" key="3">
    <source>
        <dbReference type="Proteomes" id="UP001208114"/>
    </source>
</evidence>
<sequence length="113" mass="12684">MKNILSIGGIGLFVLMSCSKKEPAAEDISEETKPSYDTVAVDSFSNGAISVDVARQIRMSSQKYQDSLKEAEKMKLEEQRIQEELDKENNKKKEEEKKSKQGQPVNSSTEDPK</sequence>
<dbReference type="Proteomes" id="UP001208114">
    <property type="component" value="Unassembled WGS sequence"/>
</dbReference>
<keyword evidence="3" id="KW-1185">Reference proteome</keyword>
<proteinExistence type="predicted"/>